<dbReference type="EMBL" id="FOVI01000014">
    <property type="protein sequence ID" value="SFN92636.1"/>
    <property type="molecule type" value="Genomic_DNA"/>
</dbReference>
<evidence type="ECO:0000256" key="4">
    <source>
        <dbReference type="ARBA" id="ARBA00022679"/>
    </source>
</evidence>
<organism evidence="7 8">
    <name type="scientific">Paenimyroides ummariense</name>
    <dbReference type="NCBI Taxonomy" id="913024"/>
    <lineage>
        <taxon>Bacteria</taxon>
        <taxon>Pseudomonadati</taxon>
        <taxon>Bacteroidota</taxon>
        <taxon>Flavobacteriia</taxon>
        <taxon>Flavobacteriales</taxon>
        <taxon>Flavobacteriaceae</taxon>
        <taxon>Paenimyroides</taxon>
    </lineage>
</organism>
<dbReference type="EC" id="2.1.1.-" evidence="6"/>
<dbReference type="GO" id="GO:0005840">
    <property type="term" value="C:ribosome"/>
    <property type="evidence" value="ECO:0007669"/>
    <property type="project" value="UniProtKB-KW"/>
</dbReference>
<dbReference type="PANTHER" id="PTHR43648:SF1">
    <property type="entry name" value="ELECTRON TRANSFER FLAVOPROTEIN BETA SUBUNIT LYSINE METHYLTRANSFERASE"/>
    <property type="match status" value="1"/>
</dbReference>
<name>A0A1I5D0I3_9FLAO</name>
<sequence>MLNNYIAYHFKIEPKDPGADILLAELGELAFDSFVETEEGLSAYIQVNDNSPDLLNDLYILNNPEFEVSYQTEEIEQVNWNEEWEKNFEPINVDDLCYVRAPFHEAKNVPYQIVIEPKMSFGTGHHETTFMMMKHLLNIDVTDMEVLDMGCGTAILAILALMKGAKHADAIDIDNWCYLNSIENAERNNITNIDVYEGDAELLADKTNKYDLVIANINRNILLNDMEAYAKTLKTGGIILFSGFYTEDIGAIEETANQHNMFLDFQLERNNWASLKFIKK</sequence>
<evidence type="ECO:0000256" key="3">
    <source>
        <dbReference type="ARBA" id="ARBA00022603"/>
    </source>
</evidence>
<dbReference type="GO" id="GO:0032259">
    <property type="term" value="P:methylation"/>
    <property type="evidence" value="ECO:0007669"/>
    <property type="project" value="UniProtKB-KW"/>
</dbReference>
<dbReference type="RefSeq" id="WP_091523735.1">
    <property type="nucleotide sequence ID" value="NZ_FOVI01000014.1"/>
</dbReference>
<dbReference type="InterPro" id="IPR050078">
    <property type="entry name" value="Ribosomal_L11_MeTrfase_PrmA"/>
</dbReference>
<keyword evidence="7" id="KW-0687">Ribonucleoprotein</keyword>
<accession>A0A1I5D0I3</accession>
<keyword evidence="4 6" id="KW-0808">Transferase</keyword>
<feature type="binding site" evidence="6">
    <location>
        <position position="129"/>
    </location>
    <ligand>
        <name>S-adenosyl-L-methionine</name>
        <dbReference type="ChEBI" id="CHEBI:59789"/>
    </ligand>
</feature>
<evidence type="ECO:0000313" key="7">
    <source>
        <dbReference type="EMBL" id="SFN92636.1"/>
    </source>
</evidence>
<keyword evidence="7" id="KW-0689">Ribosomal protein</keyword>
<dbReference type="HAMAP" id="MF_00735">
    <property type="entry name" value="Methyltr_PrmA"/>
    <property type="match status" value="1"/>
</dbReference>
<feature type="binding site" evidence="6">
    <location>
        <position position="216"/>
    </location>
    <ligand>
        <name>S-adenosyl-L-methionine</name>
        <dbReference type="ChEBI" id="CHEBI:59789"/>
    </ligand>
</feature>
<comment type="similarity">
    <text evidence="1 6">Belongs to the methyltransferase superfamily. PrmA family.</text>
</comment>
<keyword evidence="5 6" id="KW-0949">S-adenosyl-L-methionine</keyword>
<dbReference type="InterPro" id="IPR029063">
    <property type="entry name" value="SAM-dependent_MTases_sf"/>
</dbReference>
<comment type="catalytic activity">
    <reaction evidence="6">
        <text>L-lysyl-[protein] + 3 S-adenosyl-L-methionine = N(6),N(6),N(6)-trimethyl-L-lysyl-[protein] + 3 S-adenosyl-L-homocysteine + 3 H(+)</text>
        <dbReference type="Rhea" id="RHEA:54192"/>
        <dbReference type="Rhea" id="RHEA-COMP:9752"/>
        <dbReference type="Rhea" id="RHEA-COMP:13826"/>
        <dbReference type="ChEBI" id="CHEBI:15378"/>
        <dbReference type="ChEBI" id="CHEBI:29969"/>
        <dbReference type="ChEBI" id="CHEBI:57856"/>
        <dbReference type="ChEBI" id="CHEBI:59789"/>
        <dbReference type="ChEBI" id="CHEBI:61961"/>
    </reaction>
</comment>
<dbReference type="Pfam" id="PF06325">
    <property type="entry name" value="PrmA"/>
    <property type="match status" value="1"/>
</dbReference>
<dbReference type="OrthoDB" id="9785995at2"/>
<feature type="binding site" evidence="6">
    <location>
        <position position="172"/>
    </location>
    <ligand>
        <name>S-adenosyl-L-methionine</name>
        <dbReference type="ChEBI" id="CHEBI:59789"/>
    </ligand>
</feature>
<evidence type="ECO:0000313" key="8">
    <source>
        <dbReference type="Proteomes" id="UP000199036"/>
    </source>
</evidence>
<dbReference type="InterPro" id="IPR004498">
    <property type="entry name" value="Ribosomal_PrmA_MeTrfase"/>
</dbReference>
<protein>
    <recommendedName>
        <fullName evidence="6">Ribosomal protein L11 methyltransferase</fullName>
        <shortName evidence="6">L11 Mtase</shortName>
        <ecNumber evidence="6">2.1.1.-</ecNumber>
    </recommendedName>
</protein>
<dbReference type="GO" id="GO:0005737">
    <property type="term" value="C:cytoplasm"/>
    <property type="evidence" value="ECO:0007669"/>
    <property type="project" value="UniProtKB-SubCell"/>
</dbReference>
<keyword evidence="3 6" id="KW-0489">Methyltransferase</keyword>
<keyword evidence="8" id="KW-1185">Reference proteome</keyword>
<evidence type="ECO:0000256" key="2">
    <source>
        <dbReference type="ARBA" id="ARBA00022490"/>
    </source>
</evidence>
<gene>
    <name evidence="6" type="primary">prmA</name>
    <name evidence="7" type="ORF">SAMN05421741_11421</name>
</gene>
<evidence type="ECO:0000256" key="5">
    <source>
        <dbReference type="ARBA" id="ARBA00022691"/>
    </source>
</evidence>
<dbReference type="PANTHER" id="PTHR43648">
    <property type="entry name" value="ELECTRON TRANSFER FLAVOPROTEIN BETA SUBUNIT LYSINE METHYLTRANSFERASE"/>
    <property type="match status" value="1"/>
</dbReference>
<comment type="function">
    <text evidence="6">Methylates ribosomal protein L11.</text>
</comment>
<comment type="subcellular location">
    <subcellularLocation>
        <location evidence="6">Cytoplasm</location>
    </subcellularLocation>
</comment>
<dbReference type="NCBIfam" id="NF001785">
    <property type="entry name" value="PRK00517.2-2"/>
    <property type="match status" value="1"/>
</dbReference>
<dbReference type="GO" id="GO:0008276">
    <property type="term" value="F:protein methyltransferase activity"/>
    <property type="evidence" value="ECO:0007669"/>
    <property type="project" value="UniProtKB-UniRule"/>
</dbReference>
<evidence type="ECO:0000256" key="6">
    <source>
        <dbReference type="HAMAP-Rule" id="MF_00735"/>
    </source>
</evidence>
<evidence type="ECO:0000256" key="1">
    <source>
        <dbReference type="ARBA" id="ARBA00009741"/>
    </source>
</evidence>
<dbReference type="AlphaFoldDB" id="A0A1I5D0I3"/>
<dbReference type="Proteomes" id="UP000199036">
    <property type="component" value="Unassembled WGS sequence"/>
</dbReference>
<keyword evidence="2 6" id="KW-0963">Cytoplasm</keyword>
<dbReference type="STRING" id="913024.SAMN05421741_11421"/>
<proteinExistence type="inferred from homology"/>
<reference evidence="8" key="1">
    <citation type="submission" date="2016-10" db="EMBL/GenBank/DDBJ databases">
        <authorList>
            <person name="Varghese N."/>
            <person name="Submissions S."/>
        </authorList>
    </citation>
    <scope>NUCLEOTIDE SEQUENCE [LARGE SCALE GENOMIC DNA]</scope>
    <source>
        <strain evidence="8">DS-12</strain>
    </source>
</reference>
<dbReference type="CDD" id="cd02440">
    <property type="entry name" value="AdoMet_MTases"/>
    <property type="match status" value="1"/>
</dbReference>
<dbReference type="Gene3D" id="3.40.50.150">
    <property type="entry name" value="Vaccinia Virus protein VP39"/>
    <property type="match status" value="1"/>
</dbReference>
<dbReference type="SUPFAM" id="SSF53335">
    <property type="entry name" value="S-adenosyl-L-methionine-dependent methyltransferases"/>
    <property type="match status" value="1"/>
</dbReference>
<feature type="binding site" evidence="6">
    <location>
        <position position="150"/>
    </location>
    <ligand>
        <name>S-adenosyl-L-methionine</name>
        <dbReference type="ChEBI" id="CHEBI:59789"/>
    </ligand>
</feature>